<dbReference type="RefSeq" id="WP_111619732.1">
    <property type="nucleotide sequence ID" value="NZ_QLLI01000004.1"/>
</dbReference>
<organism evidence="1 2">
    <name type="scientific">Paenibacillus pabuli</name>
    <dbReference type="NCBI Taxonomy" id="1472"/>
    <lineage>
        <taxon>Bacteria</taxon>
        <taxon>Bacillati</taxon>
        <taxon>Bacillota</taxon>
        <taxon>Bacilli</taxon>
        <taxon>Bacillales</taxon>
        <taxon>Paenibacillaceae</taxon>
        <taxon>Paenibacillus</taxon>
    </lineage>
</organism>
<dbReference type="Proteomes" id="UP000248827">
    <property type="component" value="Unassembled WGS sequence"/>
</dbReference>
<evidence type="ECO:0000313" key="1">
    <source>
        <dbReference type="EMBL" id="RAI98327.1"/>
    </source>
</evidence>
<gene>
    <name evidence="1" type="ORF">DET54_104384</name>
</gene>
<comment type="caution">
    <text evidence="1">The sequence shown here is derived from an EMBL/GenBank/DDBJ whole genome shotgun (WGS) entry which is preliminary data.</text>
</comment>
<reference evidence="1 2" key="1">
    <citation type="submission" date="2018-06" db="EMBL/GenBank/DDBJ databases">
        <title>Freshwater and sediment microbial communities from various areas in North America, analyzing microbe dynamics in response to fracking.</title>
        <authorList>
            <person name="Lamendella R."/>
        </authorList>
    </citation>
    <scope>NUCLEOTIDE SEQUENCE [LARGE SCALE GENOMIC DNA]</scope>
    <source>
        <strain evidence="1 2">NG-13</strain>
    </source>
</reference>
<proteinExistence type="predicted"/>
<dbReference type="SUPFAM" id="SSF49785">
    <property type="entry name" value="Galactose-binding domain-like"/>
    <property type="match status" value="1"/>
</dbReference>
<evidence type="ECO:0000313" key="2">
    <source>
        <dbReference type="Proteomes" id="UP000248827"/>
    </source>
</evidence>
<dbReference type="InterPro" id="IPR008979">
    <property type="entry name" value="Galactose-bd-like_sf"/>
</dbReference>
<keyword evidence="2" id="KW-1185">Reference proteome</keyword>
<sequence length="263" mass="29940">MIQLTIEVQREDGTILAEHTDTNHTHLVYDQTYQPGDSIVLRSSRENVYLYIQLDDALNPDFVYLSGQEYRLDIPFDEKKASYSPKSFTGQLHLLTVRVASVEEIRSYKNVAVNSHDHHANSSLYPHASANVETRGEAVFAARNAINGNTVTYSHGGWPFESWGINQRPDAEFVLHLGRLVEIDKIVLYLRADFPHDNYWKQVTLSFSDGSSKTASLEKSGKSQEILLEPRRVEWVKLNELIQSKDPALFPALTQFEAYGREV</sequence>
<name>A0ABX9BMS4_9BACL</name>
<dbReference type="EMBL" id="QLLI01000004">
    <property type="protein sequence ID" value="RAI98327.1"/>
    <property type="molecule type" value="Genomic_DNA"/>
</dbReference>
<protein>
    <recommendedName>
        <fullName evidence="3">Carbohydrate-binding protein</fullName>
    </recommendedName>
</protein>
<evidence type="ECO:0008006" key="3">
    <source>
        <dbReference type="Google" id="ProtNLM"/>
    </source>
</evidence>
<dbReference type="Gene3D" id="2.60.120.260">
    <property type="entry name" value="Galactose-binding domain-like"/>
    <property type="match status" value="1"/>
</dbReference>
<accession>A0ABX9BMS4</accession>